<sequence length="120" mass="13393">MTLPEVDPKRFEEEWAEDQEVLANLAENGDKPELLRSVDVSFCGSDADLDRLADDAESLGFTVLEREETEDGEMALFLARDQKADAASIKALTLLCLQIELLYDLDYEGWGCMAETGMIL</sequence>
<dbReference type="Gene3D" id="3.30.70.970">
    <property type="entry name" value="RraB-like"/>
    <property type="match status" value="1"/>
</dbReference>
<evidence type="ECO:0000313" key="3">
    <source>
        <dbReference type="Proteomes" id="UP001419910"/>
    </source>
</evidence>
<proteinExistence type="predicted"/>
<dbReference type="InterPro" id="IPR009671">
    <property type="entry name" value="RraB_dom"/>
</dbReference>
<dbReference type="Proteomes" id="UP001419910">
    <property type="component" value="Unassembled WGS sequence"/>
</dbReference>
<organism evidence="2 3">
    <name type="scientific">Sphingomonas oligophenolica</name>
    <dbReference type="NCBI Taxonomy" id="301154"/>
    <lineage>
        <taxon>Bacteria</taxon>
        <taxon>Pseudomonadati</taxon>
        <taxon>Pseudomonadota</taxon>
        <taxon>Alphaproteobacteria</taxon>
        <taxon>Sphingomonadales</taxon>
        <taxon>Sphingomonadaceae</taxon>
        <taxon>Sphingomonas</taxon>
    </lineage>
</organism>
<gene>
    <name evidence="2" type="ORF">ABC974_18965</name>
</gene>
<feature type="domain" description="Regulator of ribonuclease activity B" evidence="1">
    <location>
        <begin position="15"/>
        <end position="112"/>
    </location>
</feature>
<evidence type="ECO:0000313" key="2">
    <source>
        <dbReference type="EMBL" id="MEN2791720.1"/>
    </source>
</evidence>
<dbReference type="SUPFAM" id="SSF89946">
    <property type="entry name" value="Hypothetical protein VC0424"/>
    <property type="match status" value="1"/>
</dbReference>
<evidence type="ECO:0000259" key="1">
    <source>
        <dbReference type="Pfam" id="PF06877"/>
    </source>
</evidence>
<dbReference type="RefSeq" id="WP_343892621.1">
    <property type="nucleotide sequence ID" value="NZ_BAAAEH010000061.1"/>
</dbReference>
<protein>
    <submittedName>
        <fullName evidence="2">Ribonuclease E inhibitor RraB</fullName>
    </submittedName>
</protein>
<reference evidence="2 3" key="1">
    <citation type="submission" date="2024-05" db="EMBL/GenBank/DDBJ databases">
        <authorList>
            <person name="Liu Q."/>
            <person name="Xin Y.-H."/>
        </authorList>
    </citation>
    <scope>NUCLEOTIDE SEQUENCE [LARGE SCALE GENOMIC DNA]</scope>
    <source>
        <strain evidence="2 3">CGMCC 1.10181</strain>
    </source>
</reference>
<dbReference type="InterPro" id="IPR036701">
    <property type="entry name" value="RraB-like_sf"/>
</dbReference>
<name>A0ABU9Y7C7_9SPHN</name>
<dbReference type="Pfam" id="PF06877">
    <property type="entry name" value="RraB"/>
    <property type="match status" value="1"/>
</dbReference>
<accession>A0ABU9Y7C7</accession>
<dbReference type="EMBL" id="JBDIME010000020">
    <property type="protein sequence ID" value="MEN2791720.1"/>
    <property type="molecule type" value="Genomic_DNA"/>
</dbReference>
<comment type="caution">
    <text evidence="2">The sequence shown here is derived from an EMBL/GenBank/DDBJ whole genome shotgun (WGS) entry which is preliminary data.</text>
</comment>
<keyword evidence="3" id="KW-1185">Reference proteome</keyword>